<dbReference type="EMBL" id="JH687920">
    <property type="protein sequence ID" value="EJD34792.1"/>
    <property type="molecule type" value="Genomic_DNA"/>
</dbReference>
<sequence>ENNAIETIIDTGSTICCMSDRVWKKIGCPVYTEKATNMRHANGNVAGTLGAVLDQAIVIGGLKFFTMIHVVPNAPFSLILGTPFCAIASIEISYRPSSEMVIKITDPNT</sequence>
<dbReference type="SUPFAM" id="SSF50630">
    <property type="entry name" value="Acid proteases"/>
    <property type="match status" value="1"/>
</dbReference>
<dbReference type="Pfam" id="PF13975">
    <property type="entry name" value="gag-asp_proteas"/>
    <property type="match status" value="1"/>
</dbReference>
<feature type="non-terminal residue" evidence="1">
    <location>
        <position position="1"/>
    </location>
</feature>
<dbReference type="KEGG" id="adl:AURDEDRAFT_34120"/>
<accession>J0WQH4</accession>
<gene>
    <name evidence="1" type="ORF">AURDEDRAFT_34120</name>
</gene>
<protein>
    <recommendedName>
        <fullName evidence="3">Peptidase A2 domain-containing protein</fullName>
    </recommendedName>
</protein>
<dbReference type="CDD" id="cd00303">
    <property type="entry name" value="retropepsin_like"/>
    <property type="match status" value="1"/>
</dbReference>
<name>J0WQH4_AURST</name>
<dbReference type="OrthoDB" id="5535068at2759"/>
<dbReference type="Proteomes" id="UP000006514">
    <property type="component" value="Unassembled WGS sequence"/>
</dbReference>
<feature type="non-terminal residue" evidence="1">
    <location>
        <position position="109"/>
    </location>
</feature>
<reference evidence="2" key="1">
    <citation type="journal article" date="2012" name="Science">
        <title>The Paleozoic origin of enzymatic lignin decomposition reconstructed from 31 fungal genomes.</title>
        <authorList>
            <person name="Floudas D."/>
            <person name="Binder M."/>
            <person name="Riley R."/>
            <person name="Barry K."/>
            <person name="Blanchette R.A."/>
            <person name="Henrissat B."/>
            <person name="Martinez A.T."/>
            <person name="Otillar R."/>
            <person name="Spatafora J.W."/>
            <person name="Yadav J.S."/>
            <person name="Aerts A."/>
            <person name="Benoit I."/>
            <person name="Boyd A."/>
            <person name="Carlson A."/>
            <person name="Copeland A."/>
            <person name="Coutinho P.M."/>
            <person name="de Vries R.P."/>
            <person name="Ferreira P."/>
            <person name="Findley K."/>
            <person name="Foster B."/>
            <person name="Gaskell J."/>
            <person name="Glotzer D."/>
            <person name="Gorecki P."/>
            <person name="Heitman J."/>
            <person name="Hesse C."/>
            <person name="Hori C."/>
            <person name="Igarashi K."/>
            <person name="Jurgens J.A."/>
            <person name="Kallen N."/>
            <person name="Kersten P."/>
            <person name="Kohler A."/>
            <person name="Kuees U."/>
            <person name="Kumar T.K.A."/>
            <person name="Kuo A."/>
            <person name="LaButti K."/>
            <person name="Larrondo L.F."/>
            <person name="Lindquist E."/>
            <person name="Ling A."/>
            <person name="Lombard V."/>
            <person name="Lucas S."/>
            <person name="Lundell T."/>
            <person name="Martin R."/>
            <person name="McLaughlin D.J."/>
            <person name="Morgenstern I."/>
            <person name="Morin E."/>
            <person name="Murat C."/>
            <person name="Nagy L.G."/>
            <person name="Nolan M."/>
            <person name="Ohm R.A."/>
            <person name="Patyshakuliyeva A."/>
            <person name="Rokas A."/>
            <person name="Ruiz-Duenas F.J."/>
            <person name="Sabat G."/>
            <person name="Salamov A."/>
            <person name="Samejima M."/>
            <person name="Schmutz J."/>
            <person name="Slot J.C."/>
            <person name="St John F."/>
            <person name="Stenlid J."/>
            <person name="Sun H."/>
            <person name="Sun S."/>
            <person name="Syed K."/>
            <person name="Tsang A."/>
            <person name="Wiebenga A."/>
            <person name="Young D."/>
            <person name="Pisabarro A."/>
            <person name="Eastwood D.C."/>
            <person name="Martin F."/>
            <person name="Cullen D."/>
            <person name="Grigoriev I.V."/>
            <person name="Hibbett D.S."/>
        </authorList>
    </citation>
    <scope>NUCLEOTIDE SEQUENCE [LARGE SCALE GENOMIC DNA]</scope>
    <source>
        <strain evidence="2">TFB10046</strain>
    </source>
</reference>
<evidence type="ECO:0000313" key="1">
    <source>
        <dbReference type="EMBL" id="EJD34792.1"/>
    </source>
</evidence>
<dbReference type="InParanoid" id="J0WQH4"/>
<keyword evidence="2" id="KW-1185">Reference proteome</keyword>
<proteinExistence type="predicted"/>
<organism evidence="1 2">
    <name type="scientific">Auricularia subglabra (strain TFB-10046 / SS5)</name>
    <name type="common">White-rot fungus</name>
    <name type="synonym">Auricularia delicata (strain TFB10046)</name>
    <dbReference type="NCBI Taxonomy" id="717982"/>
    <lineage>
        <taxon>Eukaryota</taxon>
        <taxon>Fungi</taxon>
        <taxon>Dikarya</taxon>
        <taxon>Basidiomycota</taxon>
        <taxon>Agaricomycotina</taxon>
        <taxon>Agaricomycetes</taxon>
        <taxon>Auriculariales</taxon>
        <taxon>Auriculariaceae</taxon>
        <taxon>Auricularia</taxon>
    </lineage>
</organism>
<evidence type="ECO:0000313" key="2">
    <source>
        <dbReference type="Proteomes" id="UP000006514"/>
    </source>
</evidence>
<dbReference type="Gene3D" id="2.40.70.10">
    <property type="entry name" value="Acid Proteases"/>
    <property type="match status" value="1"/>
</dbReference>
<dbReference type="InterPro" id="IPR021109">
    <property type="entry name" value="Peptidase_aspartic_dom_sf"/>
</dbReference>
<dbReference type="AlphaFoldDB" id="J0WQH4"/>
<evidence type="ECO:0008006" key="3">
    <source>
        <dbReference type="Google" id="ProtNLM"/>
    </source>
</evidence>